<evidence type="ECO:0000256" key="4">
    <source>
        <dbReference type="ARBA" id="ARBA00022448"/>
    </source>
</evidence>
<dbReference type="InterPro" id="IPR001494">
    <property type="entry name" value="Importin-beta_N"/>
</dbReference>
<dbReference type="EMBL" id="JAIZAY010000016">
    <property type="protein sequence ID" value="KAJ8027474.1"/>
    <property type="molecule type" value="Genomic_DNA"/>
</dbReference>
<keyword evidence="4" id="KW-0813">Transport</keyword>
<dbReference type="GO" id="GO:0006611">
    <property type="term" value="P:protein export from nucleus"/>
    <property type="evidence" value="ECO:0007669"/>
    <property type="project" value="TreeGrafter"/>
</dbReference>
<comment type="similarity">
    <text evidence="3">Belongs to the exportin family.</text>
</comment>
<dbReference type="AlphaFoldDB" id="A0A9Q1BIZ1"/>
<evidence type="ECO:0000259" key="9">
    <source>
        <dbReference type="Pfam" id="PF03810"/>
    </source>
</evidence>
<keyword evidence="11" id="KW-1185">Reference proteome</keyword>
<accession>A0A9Q1BIZ1</accession>
<evidence type="ECO:0000256" key="6">
    <source>
        <dbReference type="ARBA" id="ARBA00022927"/>
    </source>
</evidence>
<keyword evidence="6" id="KW-0653">Protein transport</keyword>
<evidence type="ECO:0000256" key="8">
    <source>
        <dbReference type="ARBA" id="ARBA00040444"/>
    </source>
</evidence>
<organism evidence="10 11">
    <name type="scientific">Holothuria leucospilota</name>
    <name type="common">Black long sea cucumber</name>
    <name type="synonym">Mertensiothuria leucospilota</name>
    <dbReference type="NCBI Taxonomy" id="206669"/>
    <lineage>
        <taxon>Eukaryota</taxon>
        <taxon>Metazoa</taxon>
        <taxon>Echinodermata</taxon>
        <taxon>Eleutherozoa</taxon>
        <taxon>Echinozoa</taxon>
        <taxon>Holothuroidea</taxon>
        <taxon>Aspidochirotacea</taxon>
        <taxon>Aspidochirotida</taxon>
        <taxon>Holothuriidae</taxon>
        <taxon>Holothuria</taxon>
    </lineage>
</organism>
<comment type="caution">
    <text evidence="10">The sequence shown here is derived from an EMBL/GenBank/DDBJ whole genome shotgun (WGS) entry which is preliminary data.</text>
</comment>
<reference evidence="10" key="1">
    <citation type="submission" date="2021-10" db="EMBL/GenBank/DDBJ databases">
        <title>Tropical sea cucumber genome reveals ecological adaptation and Cuvierian tubules defense mechanism.</title>
        <authorList>
            <person name="Chen T."/>
        </authorList>
    </citation>
    <scope>NUCLEOTIDE SEQUENCE</scope>
    <source>
        <strain evidence="10">Nanhai2018</strain>
        <tissue evidence="10">Muscle</tissue>
    </source>
</reference>
<evidence type="ECO:0000256" key="3">
    <source>
        <dbReference type="ARBA" id="ARBA00009466"/>
    </source>
</evidence>
<keyword evidence="5" id="KW-0963">Cytoplasm</keyword>
<dbReference type="OrthoDB" id="5548448at2759"/>
<dbReference type="PANTHER" id="PTHR12596:SF1">
    <property type="entry name" value="EXPORTIN-4"/>
    <property type="match status" value="1"/>
</dbReference>
<dbReference type="InterPro" id="IPR011989">
    <property type="entry name" value="ARM-like"/>
</dbReference>
<evidence type="ECO:0000313" key="10">
    <source>
        <dbReference type="EMBL" id="KAJ8027474.1"/>
    </source>
</evidence>
<dbReference type="Pfam" id="PF03810">
    <property type="entry name" value="IBN_N"/>
    <property type="match status" value="1"/>
</dbReference>
<dbReference type="InterPro" id="IPR044189">
    <property type="entry name" value="XPO4/7-like"/>
</dbReference>
<proteinExistence type="inferred from homology"/>
<gene>
    <name evidence="10" type="ORF">HOLleu_32626</name>
</gene>
<evidence type="ECO:0000256" key="1">
    <source>
        <dbReference type="ARBA" id="ARBA00004123"/>
    </source>
</evidence>
<evidence type="ECO:0000256" key="5">
    <source>
        <dbReference type="ARBA" id="ARBA00022490"/>
    </source>
</evidence>
<dbReference type="InterPro" id="IPR016024">
    <property type="entry name" value="ARM-type_fold"/>
</dbReference>
<dbReference type="SUPFAM" id="SSF48371">
    <property type="entry name" value="ARM repeat"/>
    <property type="match status" value="1"/>
</dbReference>
<protein>
    <recommendedName>
        <fullName evidence="8">Exportin-4</fullName>
    </recommendedName>
</protein>
<keyword evidence="7" id="KW-0539">Nucleus</keyword>
<evidence type="ECO:0000256" key="7">
    <source>
        <dbReference type="ARBA" id="ARBA00023242"/>
    </source>
</evidence>
<dbReference type="GO" id="GO:0031267">
    <property type="term" value="F:small GTPase binding"/>
    <property type="evidence" value="ECO:0007669"/>
    <property type="project" value="InterPro"/>
</dbReference>
<feature type="domain" description="Importin N-terminal" evidence="9">
    <location>
        <begin position="20"/>
        <end position="85"/>
    </location>
</feature>
<dbReference type="GO" id="GO:0005737">
    <property type="term" value="C:cytoplasm"/>
    <property type="evidence" value="ECO:0007669"/>
    <property type="project" value="UniProtKB-SubCell"/>
</dbReference>
<dbReference type="Gene3D" id="1.25.10.10">
    <property type="entry name" value="Leucine-rich Repeat Variant"/>
    <property type="match status" value="1"/>
</dbReference>
<dbReference type="GO" id="GO:0005643">
    <property type="term" value="C:nuclear pore"/>
    <property type="evidence" value="ECO:0007669"/>
    <property type="project" value="TreeGrafter"/>
</dbReference>
<dbReference type="Proteomes" id="UP001152320">
    <property type="component" value="Chromosome 16"/>
</dbReference>
<comment type="subcellular location">
    <subcellularLocation>
        <location evidence="2">Cytoplasm</location>
    </subcellularLocation>
    <subcellularLocation>
        <location evidence="1">Nucleus</location>
    </subcellularLocation>
</comment>
<evidence type="ECO:0000256" key="2">
    <source>
        <dbReference type="ARBA" id="ARBA00004496"/>
    </source>
</evidence>
<evidence type="ECO:0000313" key="11">
    <source>
        <dbReference type="Proteomes" id="UP001152320"/>
    </source>
</evidence>
<dbReference type="GO" id="GO:0005049">
    <property type="term" value="F:nuclear export signal receptor activity"/>
    <property type="evidence" value="ECO:0007669"/>
    <property type="project" value="InterPro"/>
</dbReference>
<sequence>MLLLLKAPPSVINQQQRQAAENVILTFRKSKSPFEVCQFLLENSKSDYVLFQAASTIKEAMIREWMILSPEQISSMRSFLLKFVTQNPGLSNYVREQTLQTVAVIYKRGTLEDKATGREALLQDVSQLIASGNTSMQMTACSMLTALLNEYSGNAKTSAIGLSWQFHNDCKKSFESHDLKQVFQFALQVLHQLVSSLDTISREVSSLLGRILGISEQVLCWDFVFSTHIL</sequence>
<name>A0A9Q1BIZ1_HOLLE</name>
<dbReference type="PANTHER" id="PTHR12596">
    <property type="entry name" value="EXPORTIN 4,7-RELATED"/>
    <property type="match status" value="1"/>
</dbReference>